<evidence type="ECO:0000256" key="3">
    <source>
        <dbReference type="ARBA" id="ARBA00012236"/>
    </source>
</evidence>
<dbReference type="GO" id="GO:0051537">
    <property type="term" value="F:2 iron, 2 sulfur cluster binding"/>
    <property type="evidence" value="ECO:0007669"/>
    <property type="project" value="UniProtKB-KW"/>
</dbReference>
<dbReference type="SMART" id="SM00876">
    <property type="entry name" value="BATS"/>
    <property type="match status" value="1"/>
</dbReference>
<dbReference type="InterPro" id="IPR013785">
    <property type="entry name" value="Aldolase_TIM"/>
</dbReference>
<dbReference type="NCBIfam" id="TIGR00433">
    <property type="entry name" value="bioB"/>
    <property type="match status" value="1"/>
</dbReference>
<evidence type="ECO:0000256" key="9">
    <source>
        <dbReference type="ARBA" id="ARBA00022756"/>
    </source>
</evidence>
<dbReference type="SMART" id="SM00729">
    <property type="entry name" value="Elp3"/>
    <property type="match status" value="1"/>
</dbReference>
<dbReference type="Pfam" id="PF06968">
    <property type="entry name" value="BATS"/>
    <property type="match status" value="1"/>
</dbReference>
<protein>
    <recommendedName>
        <fullName evidence="3 13">Biotin synthase</fullName>
        <ecNumber evidence="3 13">2.8.1.6</ecNumber>
    </recommendedName>
</protein>
<organism evidence="16 17">
    <name type="scientific">candidate division KSB3 bacterium</name>
    <dbReference type="NCBI Taxonomy" id="2044937"/>
    <lineage>
        <taxon>Bacteria</taxon>
        <taxon>candidate division KSB3</taxon>
    </lineage>
</organism>
<feature type="binding site" evidence="13 14">
    <location>
        <position position="70"/>
    </location>
    <ligand>
        <name>[4Fe-4S] cluster</name>
        <dbReference type="ChEBI" id="CHEBI:49883"/>
        <note>4Fe-4S-S-AdoMet</note>
    </ligand>
</feature>
<evidence type="ECO:0000256" key="4">
    <source>
        <dbReference type="ARBA" id="ARBA00022485"/>
    </source>
</evidence>
<evidence type="ECO:0000256" key="2">
    <source>
        <dbReference type="ARBA" id="ARBA00010765"/>
    </source>
</evidence>
<dbReference type="InterPro" id="IPR007197">
    <property type="entry name" value="rSAM"/>
</dbReference>
<dbReference type="EC" id="2.8.1.6" evidence="3 13"/>
<evidence type="ECO:0000256" key="11">
    <source>
        <dbReference type="ARBA" id="ARBA00023014"/>
    </source>
</evidence>
<evidence type="ECO:0000256" key="1">
    <source>
        <dbReference type="ARBA" id="ARBA00004942"/>
    </source>
</evidence>
<dbReference type="GO" id="GO:0051539">
    <property type="term" value="F:4 iron, 4 sulfur cluster binding"/>
    <property type="evidence" value="ECO:0007669"/>
    <property type="project" value="UniProtKB-KW"/>
</dbReference>
<reference evidence="16 17" key="1">
    <citation type="submission" date="2017-10" db="EMBL/GenBank/DDBJ databases">
        <title>Novel microbial diversity and functional potential in the marine mammal oral microbiome.</title>
        <authorList>
            <person name="Dudek N.K."/>
            <person name="Sun C.L."/>
            <person name="Burstein D."/>
            <person name="Kantor R.S."/>
            <person name="Aliaga Goltsman D.S."/>
            <person name="Bik E.M."/>
            <person name="Thomas B.C."/>
            <person name="Banfield J.F."/>
            <person name="Relman D.A."/>
        </authorList>
    </citation>
    <scope>NUCLEOTIDE SEQUENCE [LARGE SCALE GENOMIC DNA]</scope>
    <source>
        <strain evidence="16">DOLZORAL124_49_17</strain>
    </source>
</reference>
<dbReference type="UniPathway" id="UPA00078">
    <property type="reaction ID" value="UER00162"/>
</dbReference>
<dbReference type="SFLD" id="SFLDS00029">
    <property type="entry name" value="Radical_SAM"/>
    <property type="match status" value="1"/>
</dbReference>
<feature type="binding site" evidence="13 14">
    <location>
        <position position="145"/>
    </location>
    <ligand>
        <name>[2Fe-2S] cluster</name>
        <dbReference type="ChEBI" id="CHEBI:190135"/>
    </ligand>
</feature>
<dbReference type="HAMAP" id="MF_01694">
    <property type="entry name" value="BioB"/>
    <property type="match status" value="1"/>
</dbReference>
<comment type="cofactor">
    <cofactor evidence="13">
        <name>[2Fe-2S] cluster</name>
        <dbReference type="ChEBI" id="CHEBI:190135"/>
    </cofactor>
    <text evidence="13">Binds 1 [2Fe-2S] cluster. The cluster is coordinated with 3 cysteines and 1 arginine.</text>
</comment>
<keyword evidence="8 13" id="KW-0479">Metal-binding</keyword>
<comment type="function">
    <text evidence="13">Catalyzes the conversion of dethiobiotin (DTB) to biotin by the insertion of a sulfur atom into dethiobiotin via a radical-based mechanism.</text>
</comment>
<feature type="binding site" evidence="13 14">
    <location>
        <position position="66"/>
    </location>
    <ligand>
        <name>[4Fe-4S] cluster</name>
        <dbReference type="ChEBI" id="CHEBI:49883"/>
        <note>4Fe-4S-S-AdoMet</note>
    </ligand>
</feature>
<dbReference type="AlphaFoldDB" id="A0A2G6E6B3"/>
<keyword evidence="7 13" id="KW-0001">2Fe-2S</keyword>
<evidence type="ECO:0000256" key="7">
    <source>
        <dbReference type="ARBA" id="ARBA00022714"/>
    </source>
</evidence>
<keyword evidence="10 13" id="KW-0408">Iron</keyword>
<accession>A0A2G6E6B3</accession>
<evidence type="ECO:0000256" key="12">
    <source>
        <dbReference type="ARBA" id="ARBA00051157"/>
    </source>
</evidence>
<evidence type="ECO:0000256" key="6">
    <source>
        <dbReference type="ARBA" id="ARBA00022691"/>
    </source>
</evidence>
<feature type="domain" description="Radical SAM core" evidence="15">
    <location>
        <begin position="49"/>
        <end position="278"/>
    </location>
</feature>
<keyword evidence="6 13" id="KW-0949">S-adenosyl-L-methionine</keyword>
<feature type="binding site" evidence="13 14">
    <location>
        <position position="73"/>
    </location>
    <ligand>
        <name>[4Fe-4S] cluster</name>
        <dbReference type="ChEBI" id="CHEBI:49883"/>
        <note>4Fe-4S-S-AdoMet</note>
    </ligand>
</feature>
<dbReference type="GO" id="GO:0005506">
    <property type="term" value="F:iron ion binding"/>
    <property type="evidence" value="ECO:0007669"/>
    <property type="project" value="UniProtKB-UniRule"/>
</dbReference>
<keyword evidence="5 13" id="KW-0808">Transferase</keyword>
<dbReference type="InterPro" id="IPR058240">
    <property type="entry name" value="rSAM_sf"/>
</dbReference>
<dbReference type="Proteomes" id="UP000229740">
    <property type="component" value="Unassembled WGS sequence"/>
</dbReference>
<keyword evidence="9 13" id="KW-0093">Biotin biosynthesis</keyword>
<gene>
    <name evidence="13 16" type="primary">bioB</name>
    <name evidence="16" type="ORF">CSB45_06620</name>
</gene>
<evidence type="ECO:0000256" key="5">
    <source>
        <dbReference type="ARBA" id="ARBA00022679"/>
    </source>
</evidence>
<comment type="subunit">
    <text evidence="13">Homodimer.</text>
</comment>
<keyword evidence="4 13" id="KW-0004">4Fe-4S</keyword>
<evidence type="ECO:0000313" key="16">
    <source>
        <dbReference type="EMBL" id="PID57497.1"/>
    </source>
</evidence>
<proteinExistence type="inferred from homology"/>
<comment type="cofactor">
    <cofactor evidence="13 14">
        <name>[4Fe-4S] cluster</name>
        <dbReference type="ChEBI" id="CHEBI:49883"/>
    </cofactor>
    <text evidence="13 14">Binds 1 [4Fe-4S] cluster. The cluster is coordinated with 3 cysteines and an exchangeable S-adenosyl-L-methionine.</text>
</comment>
<comment type="catalytic activity">
    <reaction evidence="12 13">
        <text>(4R,5S)-dethiobiotin + (sulfur carrier)-SH + 2 reduced [2Fe-2S]-[ferredoxin] + 2 S-adenosyl-L-methionine = (sulfur carrier)-H + biotin + 2 5'-deoxyadenosine + 2 L-methionine + 2 oxidized [2Fe-2S]-[ferredoxin]</text>
        <dbReference type="Rhea" id="RHEA:22060"/>
        <dbReference type="Rhea" id="RHEA-COMP:10000"/>
        <dbReference type="Rhea" id="RHEA-COMP:10001"/>
        <dbReference type="Rhea" id="RHEA-COMP:14737"/>
        <dbReference type="Rhea" id="RHEA-COMP:14739"/>
        <dbReference type="ChEBI" id="CHEBI:17319"/>
        <dbReference type="ChEBI" id="CHEBI:29917"/>
        <dbReference type="ChEBI" id="CHEBI:33737"/>
        <dbReference type="ChEBI" id="CHEBI:33738"/>
        <dbReference type="ChEBI" id="CHEBI:57586"/>
        <dbReference type="ChEBI" id="CHEBI:57844"/>
        <dbReference type="ChEBI" id="CHEBI:59789"/>
        <dbReference type="ChEBI" id="CHEBI:64428"/>
        <dbReference type="ChEBI" id="CHEBI:149473"/>
        <dbReference type="EC" id="2.8.1.6"/>
    </reaction>
</comment>
<evidence type="ECO:0000259" key="15">
    <source>
        <dbReference type="PROSITE" id="PS51918"/>
    </source>
</evidence>
<comment type="pathway">
    <text evidence="1 13">Cofactor biosynthesis; biotin biosynthesis; biotin from 7,8-diaminononanoate: step 2/2.</text>
</comment>
<keyword evidence="11 13" id="KW-0411">Iron-sulfur</keyword>
<dbReference type="SFLD" id="SFLDG01278">
    <property type="entry name" value="biotin_synthase_like"/>
    <property type="match status" value="1"/>
</dbReference>
<evidence type="ECO:0000256" key="14">
    <source>
        <dbReference type="PIRSR" id="PIRSR001619-1"/>
    </source>
</evidence>
<evidence type="ECO:0000256" key="8">
    <source>
        <dbReference type="ARBA" id="ARBA00022723"/>
    </source>
</evidence>
<comment type="cofactor">
    <cofactor evidence="14">
        <name>[2Fe-2S] cluster</name>
        <dbReference type="ChEBI" id="CHEBI:190135"/>
    </cofactor>
    <text evidence="14">Binds 1 [2Fe-2S] cluster. The cluster is coordinated with 3 cysteines and 1 arginine.</text>
</comment>
<dbReference type="InterPro" id="IPR002684">
    <property type="entry name" value="Biotin_synth/BioAB"/>
</dbReference>
<feature type="binding site" evidence="13 14">
    <location>
        <position position="276"/>
    </location>
    <ligand>
        <name>[2Fe-2S] cluster</name>
        <dbReference type="ChEBI" id="CHEBI:190135"/>
    </ligand>
</feature>
<sequence length="327" mass="36246">MLDSAIQKAYNVLEHGRPVDRDLARELAELPGEDILDLLSLANKVTNRYTDRIHSCSIVNAKSGLCRENCRFCAQSTHHHANVEVYALLSPERILAEAEKTVKNGVNYFGIVTSGFGYPVLNKEFRSILDTIDLLNDKLPEMNVCLSLGILSQETVKELAERKVCHYNINLQVTPGRFADLIARTHDIQEKLKTIQMLKSSGIGVCCGGILGVGETMSDRVELAFTLQDLDVDVIPLNVLVPIPGTPLENQPPLPVADIAKTFAIFRLVNPGKIIKFAAGRETLMKDFQGLLMLSGANGFLTGGYLTTRGREVHEDKRFIDRLEAFR</sequence>
<evidence type="ECO:0000256" key="10">
    <source>
        <dbReference type="ARBA" id="ARBA00023004"/>
    </source>
</evidence>
<comment type="caution">
    <text evidence="16">The sequence shown here is derived from an EMBL/GenBank/DDBJ whole genome shotgun (WGS) entry which is preliminary data.</text>
</comment>
<dbReference type="EMBL" id="PDPS01000026">
    <property type="protein sequence ID" value="PID57497.1"/>
    <property type="molecule type" value="Genomic_DNA"/>
</dbReference>
<evidence type="ECO:0000256" key="13">
    <source>
        <dbReference type="HAMAP-Rule" id="MF_01694"/>
    </source>
</evidence>
<dbReference type="SFLD" id="SFLDG01082">
    <property type="entry name" value="B12-binding_domain_containing"/>
    <property type="match status" value="1"/>
</dbReference>
<dbReference type="SFLD" id="SFLDG01060">
    <property type="entry name" value="BATS_domain_containing"/>
    <property type="match status" value="1"/>
</dbReference>
<dbReference type="GO" id="GO:0004076">
    <property type="term" value="F:biotin synthase activity"/>
    <property type="evidence" value="ECO:0007669"/>
    <property type="project" value="UniProtKB-UniRule"/>
</dbReference>
<comment type="caution">
    <text evidence="13">Lacks conserved residue(s) required for the propagation of feature annotation.</text>
</comment>
<dbReference type="SUPFAM" id="SSF102114">
    <property type="entry name" value="Radical SAM enzymes"/>
    <property type="match status" value="1"/>
</dbReference>
<dbReference type="Pfam" id="PF04055">
    <property type="entry name" value="Radical_SAM"/>
    <property type="match status" value="1"/>
</dbReference>
<dbReference type="Gene3D" id="3.20.20.70">
    <property type="entry name" value="Aldolase class I"/>
    <property type="match status" value="1"/>
</dbReference>
<dbReference type="PANTHER" id="PTHR22976:SF2">
    <property type="entry name" value="BIOTIN SYNTHASE, MITOCHONDRIAL"/>
    <property type="match status" value="1"/>
</dbReference>
<name>A0A2G6E6B3_9BACT</name>
<dbReference type="CDD" id="cd01335">
    <property type="entry name" value="Radical_SAM"/>
    <property type="match status" value="1"/>
</dbReference>
<dbReference type="GO" id="GO:0009102">
    <property type="term" value="P:biotin biosynthetic process"/>
    <property type="evidence" value="ECO:0007669"/>
    <property type="project" value="UniProtKB-UniRule"/>
</dbReference>
<dbReference type="PROSITE" id="PS51918">
    <property type="entry name" value="RADICAL_SAM"/>
    <property type="match status" value="1"/>
</dbReference>
<dbReference type="InterPro" id="IPR024177">
    <property type="entry name" value="Biotin_synthase"/>
</dbReference>
<comment type="similarity">
    <text evidence="2 13">Belongs to the radical SAM superfamily. Biotin synthase family.</text>
</comment>
<feature type="binding site" evidence="13 14">
    <location>
        <position position="206"/>
    </location>
    <ligand>
        <name>[2Fe-2S] cluster</name>
        <dbReference type="ChEBI" id="CHEBI:190135"/>
    </ligand>
</feature>
<evidence type="ECO:0000313" key="17">
    <source>
        <dbReference type="Proteomes" id="UP000229740"/>
    </source>
</evidence>
<dbReference type="InterPro" id="IPR006638">
    <property type="entry name" value="Elp3/MiaA/NifB-like_rSAM"/>
</dbReference>
<dbReference type="PIRSF" id="PIRSF001619">
    <property type="entry name" value="Biotin_synth"/>
    <property type="match status" value="1"/>
</dbReference>
<dbReference type="PANTHER" id="PTHR22976">
    <property type="entry name" value="BIOTIN SYNTHASE"/>
    <property type="match status" value="1"/>
</dbReference>
<dbReference type="InterPro" id="IPR010722">
    <property type="entry name" value="BATS_dom"/>
</dbReference>